<proteinExistence type="predicted"/>
<organism evidence="1">
    <name type="scientific">Pseudomonas aeruginosa</name>
    <dbReference type="NCBI Taxonomy" id="287"/>
    <lineage>
        <taxon>Bacteria</taxon>
        <taxon>Pseudomonadati</taxon>
        <taxon>Pseudomonadota</taxon>
        <taxon>Gammaproteobacteria</taxon>
        <taxon>Pseudomonadales</taxon>
        <taxon>Pseudomonadaceae</taxon>
        <taxon>Pseudomonas</taxon>
    </lineage>
</organism>
<dbReference type="RefSeq" id="WP_087785308.1">
    <property type="nucleotide sequence ID" value="NZ_KY494864.1"/>
</dbReference>
<reference evidence="1" key="1">
    <citation type="submission" date="2017-01" db="EMBL/GenBank/DDBJ databases">
        <title>Complete nucleotide sequence of an IncP-2 blaVIM-2-harboring megaplasmid from Pseudomonas aeruginosa.</title>
        <authorList>
            <person name="Botelho J."/>
            <person name="Grosso F."/>
            <person name="Mabrouk A."/>
            <person name="Peixe L."/>
        </authorList>
    </citation>
    <scope>NUCLEOTIDE SEQUENCE</scope>
    <source>
        <strain evidence="1">FFUP_PS_37</strain>
        <plasmid evidence="1">pJB37</plasmid>
    </source>
</reference>
<sequence>MQHPPPHAPTQFSLTFSAEMPPASPALALCPAHLLPDAVVALDDPMLQISDMDIREHMRARFSFDEMLAEMRAISHLAEQRQQFGSRAEMGLGGPRSYQDVGTAESVMDWMHEHELRRVNQIKLSLPSSGEEALAARERIQKRIAARRAARTPAAA</sequence>
<dbReference type="EMBL" id="KY494864">
    <property type="protein sequence ID" value="ARD70516.1"/>
    <property type="molecule type" value="Genomic_DNA"/>
</dbReference>
<evidence type="ECO:0000313" key="1">
    <source>
        <dbReference type="EMBL" id="ARD70516.1"/>
    </source>
</evidence>
<protein>
    <submittedName>
        <fullName evidence="1">Uncharacterized protein</fullName>
    </submittedName>
</protein>
<geneLocation type="plasmid" evidence="1">
    <name>pJB37</name>
</geneLocation>
<accession>A0A1V0M6J6</accession>
<dbReference type="AlphaFoldDB" id="A0A1V0M6J6"/>
<keyword evidence="1" id="KW-0614">Plasmid</keyword>
<name>A0A1V0M6J6_PSEAI</name>